<dbReference type="InterPro" id="IPR052917">
    <property type="entry name" value="Stress-Dev_Protein"/>
</dbReference>
<dbReference type="PATRIC" id="fig|1618023.3.peg.4311"/>
<dbReference type="EMBL" id="JYON01000011">
    <property type="protein sequence ID" value="KJH71553.1"/>
    <property type="molecule type" value="Genomic_DNA"/>
</dbReference>
<organism evidence="2 3">
    <name type="scientific">Aliterella atlantica CENA595</name>
    <dbReference type="NCBI Taxonomy" id="1618023"/>
    <lineage>
        <taxon>Bacteria</taxon>
        <taxon>Bacillati</taxon>
        <taxon>Cyanobacteriota</taxon>
        <taxon>Cyanophyceae</taxon>
        <taxon>Chroococcidiopsidales</taxon>
        <taxon>Aliterellaceae</taxon>
        <taxon>Aliterella</taxon>
    </lineage>
</organism>
<dbReference type="STRING" id="1618023.UH38_12215"/>
<evidence type="ECO:0000259" key="1">
    <source>
        <dbReference type="Pfam" id="PF16242"/>
    </source>
</evidence>
<name>A0A0D8ZRW8_9CYAN</name>
<keyword evidence="3" id="KW-1185">Reference proteome</keyword>
<dbReference type="AlphaFoldDB" id="A0A0D8ZRW8"/>
<sequence length="165" mass="18574">MDDRQDNIKKLHDLIKDIRFAMLTTIEDDGTLRSRPMATQEFEFDGDLWFFTAADAAKVKEAQHDGHVNVSYSDPHNQKYVSVSGKAELVRDRAKIEELWNPLFKAWFPDGLDDPNLALLKVNVDKAEYWDSPSSKVVRLLGFAKALATGKPIGNPGDNAKIESL</sequence>
<dbReference type="InterPro" id="IPR038725">
    <property type="entry name" value="YdaG_split_barrel_FMN-bd"/>
</dbReference>
<reference evidence="2 3" key="1">
    <citation type="submission" date="2015-02" db="EMBL/GenBank/DDBJ databases">
        <title>Draft genome of a novel marine cyanobacterium (Chroococcales) isolated from South Atlantic Ocean.</title>
        <authorList>
            <person name="Rigonato J."/>
            <person name="Alvarenga D.O."/>
            <person name="Branco L.H."/>
            <person name="Varani A.M."/>
            <person name="Brandini F.P."/>
            <person name="Fiore M.F."/>
        </authorList>
    </citation>
    <scope>NUCLEOTIDE SEQUENCE [LARGE SCALE GENOMIC DNA]</scope>
    <source>
        <strain evidence="2 3">CENA595</strain>
    </source>
</reference>
<feature type="domain" description="General stress protein FMN-binding split barrel" evidence="1">
    <location>
        <begin position="6"/>
        <end position="151"/>
    </location>
</feature>
<dbReference type="RefSeq" id="WP_045054930.1">
    <property type="nucleotide sequence ID" value="NZ_CAWMDP010000048.1"/>
</dbReference>
<dbReference type="PANTHER" id="PTHR34818">
    <property type="entry name" value="PROTEIN BLI-3"/>
    <property type="match status" value="1"/>
</dbReference>
<dbReference type="InterPro" id="IPR012349">
    <property type="entry name" value="Split_barrel_FMN-bd"/>
</dbReference>
<dbReference type="Proteomes" id="UP000032452">
    <property type="component" value="Unassembled WGS sequence"/>
</dbReference>
<gene>
    <name evidence="2" type="ORF">UH38_12215</name>
</gene>
<dbReference type="SUPFAM" id="SSF50475">
    <property type="entry name" value="FMN-binding split barrel"/>
    <property type="match status" value="1"/>
</dbReference>
<accession>A0A0D8ZRW8</accession>
<protein>
    <submittedName>
        <fullName evidence="2">General stress protein</fullName>
    </submittedName>
</protein>
<evidence type="ECO:0000313" key="3">
    <source>
        <dbReference type="Proteomes" id="UP000032452"/>
    </source>
</evidence>
<evidence type="ECO:0000313" key="2">
    <source>
        <dbReference type="EMBL" id="KJH71553.1"/>
    </source>
</evidence>
<dbReference type="Gene3D" id="2.30.110.10">
    <property type="entry name" value="Electron Transport, Fmn-binding Protein, Chain A"/>
    <property type="match status" value="1"/>
</dbReference>
<proteinExistence type="predicted"/>
<dbReference type="PANTHER" id="PTHR34818:SF1">
    <property type="entry name" value="PROTEIN BLI-3"/>
    <property type="match status" value="1"/>
</dbReference>
<comment type="caution">
    <text evidence="2">The sequence shown here is derived from an EMBL/GenBank/DDBJ whole genome shotgun (WGS) entry which is preliminary data.</text>
</comment>
<dbReference type="Pfam" id="PF16242">
    <property type="entry name" value="Pyrid_ox_like"/>
    <property type="match status" value="1"/>
</dbReference>
<dbReference type="OrthoDB" id="9795235at2"/>